<dbReference type="EMBL" id="JAWDGP010005927">
    <property type="protein sequence ID" value="KAK3749786.1"/>
    <property type="molecule type" value="Genomic_DNA"/>
</dbReference>
<dbReference type="AlphaFoldDB" id="A0AAE0YLD2"/>
<evidence type="ECO:0000313" key="1">
    <source>
        <dbReference type="EMBL" id="KAK3749786.1"/>
    </source>
</evidence>
<name>A0AAE0YLD2_9GAST</name>
<evidence type="ECO:0000313" key="2">
    <source>
        <dbReference type="Proteomes" id="UP001283361"/>
    </source>
</evidence>
<keyword evidence="2" id="KW-1185">Reference proteome</keyword>
<comment type="caution">
    <text evidence="1">The sequence shown here is derived from an EMBL/GenBank/DDBJ whole genome shotgun (WGS) entry which is preliminary data.</text>
</comment>
<proteinExistence type="predicted"/>
<organism evidence="1 2">
    <name type="scientific">Elysia crispata</name>
    <name type="common">lettuce slug</name>
    <dbReference type="NCBI Taxonomy" id="231223"/>
    <lineage>
        <taxon>Eukaryota</taxon>
        <taxon>Metazoa</taxon>
        <taxon>Spiralia</taxon>
        <taxon>Lophotrochozoa</taxon>
        <taxon>Mollusca</taxon>
        <taxon>Gastropoda</taxon>
        <taxon>Heterobranchia</taxon>
        <taxon>Euthyneura</taxon>
        <taxon>Panpulmonata</taxon>
        <taxon>Sacoglossa</taxon>
        <taxon>Placobranchoidea</taxon>
        <taxon>Plakobranchidae</taxon>
        <taxon>Elysia</taxon>
    </lineage>
</organism>
<sequence length="102" mass="11937">MMRHLHLYFLYGETSTPLLPVWRDIYTSTSCMVRHLHLHFLYGETSAPLLPVWISPAHLRPMSIPRLSRSLLTYVHFIIMQLTDALCQLYDNQGYCCNMPTP</sequence>
<dbReference type="Proteomes" id="UP001283361">
    <property type="component" value="Unassembled WGS sequence"/>
</dbReference>
<gene>
    <name evidence="1" type="ORF">RRG08_046291</name>
</gene>
<accession>A0AAE0YLD2</accession>
<protein>
    <submittedName>
        <fullName evidence="1">Uncharacterized protein</fullName>
    </submittedName>
</protein>
<reference evidence="1" key="1">
    <citation type="journal article" date="2023" name="G3 (Bethesda)">
        <title>A reference genome for the long-term kleptoplast-retaining sea slug Elysia crispata morphotype clarki.</title>
        <authorList>
            <person name="Eastman K.E."/>
            <person name="Pendleton A.L."/>
            <person name="Shaikh M.A."/>
            <person name="Suttiyut T."/>
            <person name="Ogas R."/>
            <person name="Tomko P."/>
            <person name="Gavelis G."/>
            <person name="Widhalm J.R."/>
            <person name="Wisecaver J.H."/>
        </authorList>
    </citation>
    <scope>NUCLEOTIDE SEQUENCE</scope>
    <source>
        <strain evidence="1">ECLA1</strain>
    </source>
</reference>